<proteinExistence type="predicted"/>
<organism evidence="1 2">
    <name type="scientific">Streptomyces tricolor</name>
    <dbReference type="NCBI Taxonomy" id="68277"/>
    <lineage>
        <taxon>Bacteria</taxon>
        <taxon>Bacillati</taxon>
        <taxon>Actinomycetota</taxon>
        <taxon>Actinomycetes</taxon>
        <taxon>Kitasatosporales</taxon>
        <taxon>Streptomycetaceae</taxon>
        <taxon>Streptomyces</taxon>
        <taxon>Streptomyces violaceoruber group</taxon>
    </lineage>
</organism>
<keyword evidence="2" id="KW-1185">Reference proteome</keyword>
<reference evidence="1 2" key="1">
    <citation type="submission" date="2022-01" db="EMBL/GenBank/DDBJ databases">
        <title>Draft Genome Sequences of Seven Type Strains of the Genus Streptomyces.</title>
        <authorList>
            <person name="Aziz S."/>
            <person name="Coretto E."/>
            <person name="Chronakova A."/>
            <person name="Sproer C."/>
            <person name="Huber K."/>
            <person name="Nouioui I."/>
            <person name="Gross H."/>
        </authorList>
    </citation>
    <scope>NUCLEOTIDE SEQUENCE [LARGE SCALE GENOMIC DNA]</scope>
    <source>
        <strain evidence="1 2">DSM 41685</strain>
    </source>
</reference>
<gene>
    <name evidence="1" type="ORF">L0F81_02760</name>
</gene>
<dbReference type="RefSeq" id="WP_237480935.1">
    <property type="nucleotide sequence ID" value="NZ_JAKKZF010000005.1"/>
</dbReference>
<protein>
    <recommendedName>
        <fullName evidence="3">Phage protein</fullName>
    </recommendedName>
</protein>
<evidence type="ECO:0000313" key="2">
    <source>
        <dbReference type="Proteomes" id="UP001299012"/>
    </source>
</evidence>
<dbReference type="Proteomes" id="UP001299012">
    <property type="component" value="Unassembled WGS sequence"/>
</dbReference>
<comment type="caution">
    <text evidence="1">The sequence shown here is derived from an EMBL/GenBank/DDBJ whole genome shotgun (WGS) entry which is preliminary data.</text>
</comment>
<sequence>MSQVEMPTVDAVAGVAARILNNIKKDPEFAAFRAASLEYSEDWQCFTGFPVIDRWTLEADAQPLFEEGLRALALKAAVYEATGDDQAAEIAIAVPVDEMTHAMLAQAQLLTAIAARVGAVVIHQTDQEHTDYRAGGYTHDCYRAAWGEPPARYWLDHEEVVRRREVLAGLYQSIGMGRSGREHSITFAAVAA</sequence>
<name>A0ABS9J9H7_9ACTN</name>
<dbReference type="EMBL" id="JAKKZF010000005">
    <property type="protein sequence ID" value="MCG0062217.1"/>
    <property type="molecule type" value="Genomic_DNA"/>
</dbReference>
<accession>A0ABS9J9H7</accession>
<evidence type="ECO:0000313" key="1">
    <source>
        <dbReference type="EMBL" id="MCG0062217.1"/>
    </source>
</evidence>
<evidence type="ECO:0008006" key="3">
    <source>
        <dbReference type="Google" id="ProtNLM"/>
    </source>
</evidence>